<reference evidence="3 4" key="1">
    <citation type="journal article" date="2019" name="Nat. Microbiol.">
        <title>Mediterranean grassland soil C-N compound turnover is dependent on rainfall and depth, and is mediated by genomically divergent microorganisms.</title>
        <authorList>
            <person name="Diamond S."/>
            <person name="Andeer P.F."/>
            <person name="Li Z."/>
            <person name="Crits-Christoph A."/>
            <person name="Burstein D."/>
            <person name="Anantharaman K."/>
            <person name="Lane K.R."/>
            <person name="Thomas B.C."/>
            <person name="Pan C."/>
            <person name="Northen T.R."/>
            <person name="Banfield J.F."/>
        </authorList>
    </citation>
    <scope>NUCLEOTIDE SEQUENCE [LARGE SCALE GENOMIC DNA]</scope>
    <source>
        <strain evidence="3">WS_9</strain>
    </source>
</reference>
<keyword evidence="2" id="KW-1133">Transmembrane helix</keyword>
<dbReference type="EMBL" id="VBOZ01000010">
    <property type="protein sequence ID" value="TMQ66030.1"/>
    <property type="molecule type" value="Genomic_DNA"/>
</dbReference>
<protein>
    <recommendedName>
        <fullName evidence="5">Glycosyltransferase RgtA/B/C/D-like domain-containing protein</fullName>
    </recommendedName>
</protein>
<evidence type="ECO:0008006" key="5">
    <source>
        <dbReference type="Google" id="ProtNLM"/>
    </source>
</evidence>
<keyword evidence="2" id="KW-0812">Transmembrane</keyword>
<feature type="transmembrane region" description="Helical" evidence="2">
    <location>
        <begin position="212"/>
        <end position="233"/>
    </location>
</feature>
<comment type="caution">
    <text evidence="3">The sequence shown here is derived from an EMBL/GenBank/DDBJ whole genome shotgun (WGS) entry which is preliminary data.</text>
</comment>
<feature type="transmembrane region" description="Helical" evidence="2">
    <location>
        <begin position="364"/>
        <end position="380"/>
    </location>
</feature>
<keyword evidence="2" id="KW-0472">Membrane</keyword>
<feature type="transmembrane region" description="Helical" evidence="2">
    <location>
        <begin position="257"/>
        <end position="277"/>
    </location>
</feature>
<feature type="transmembrane region" description="Helical" evidence="2">
    <location>
        <begin position="125"/>
        <end position="146"/>
    </location>
</feature>
<feature type="transmembrane region" description="Helical" evidence="2">
    <location>
        <begin position="341"/>
        <end position="359"/>
    </location>
</feature>
<evidence type="ECO:0000256" key="2">
    <source>
        <dbReference type="SAM" id="Phobius"/>
    </source>
</evidence>
<feature type="transmembrane region" description="Helical" evidence="2">
    <location>
        <begin position="283"/>
        <end position="300"/>
    </location>
</feature>
<feature type="region of interest" description="Disordered" evidence="1">
    <location>
        <begin position="1"/>
        <end position="20"/>
    </location>
</feature>
<feature type="transmembrane region" description="Helical" evidence="2">
    <location>
        <begin position="21"/>
        <end position="48"/>
    </location>
</feature>
<sequence>MGKKRDRGQRPSDRRPSSSRAPVRWGIFLPSLVAVVLCLPCLPLGYIWDDYYFLTFRGSGDYRTYLLPDRHAAFYRPISQGLYFLFLRLADPTNGILGHALNLAILGTSILLLVLLVSRLCGPRAGLLSGLTLASLGLVPGLVAWISCSQDLLAVALVLAALLLRHRGKDIEALACATAAVLCKEPAIAALPVLVLWDHLIGRPASRPRFQVVAYAAVALLWAVIHPGIRLLAAHGFQSGSAGYVGMEHPDRWGSYLIRYIMTLANLPPPGFTVSWWGERAKYGLAALALLVAGFLYLDSRQPRDQASKPLPIGRVALISALFGVPTLLMPTVLIRHWAPYFAFIPAVGAAIFVGPLLARQRTAVVVAVLGVFLLLGIRYRGLRAENEPVWTERVFADAASAVRTVRANFRTIFPRFPRASQVVVSVSSTGVRGVYSTLIEGQALSVWYRDPTLRTVATLQRQPGAPAEFLVRVTTDLDVISIDPDTRRIRSTTRTAPDLTEIGRPVVNYAARGRGRR</sequence>
<dbReference type="AlphaFoldDB" id="A0A538TQZ1"/>
<organism evidence="3 4">
    <name type="scientific">Eiseniibacteriota bacterium</name>
    <dbReference type="NCBI Taxonomy" id="2212470"/>
    <lineage>
        <taxon>Bacteria</taxon>
        <taxon>Candidatus Eiseniibacteriota</taxon>
    </lineage>
</organism>
<dbReference type="Proteomes" id="UP000317691">
    <property type="component" value="Unassembled WGS sequence"/>
</dbReference>
<evidence type="ECO:0000313" key="3">
    <source>
        <dbReference type="EMBL" id="TMQ66030.1"/>
    </source>
</evidence>
<feature type="transmembrane region" description="Helical" evidence="2">
    <location>
        <begin position="312"/>
        <end position="335"/>
    </location>
</feature>
<name>A0A538TQZ1_UNCEI</name>
<evidence type="ECO:0000313" key="4">
    <source>
        <dbReference type="Proteomes" id="UP000317691"/>
    </source>
</evidence>
<proteinExistence type="predicted"/>
<feature type="transmembrane region" description="Helical" evidence="2">
    <location>
        <begin position="96"/>
        <end position="118"/>
    </location>
</feature>
<evidence type="ECO:0000256" key="1">
    <source>
        <dbReference type="SAM" id="MobiDB-lite"/>
    </source>
</evidence>
<accession>A0A538TQZ1</accession>
<gene>
    <name evidence="3" type="ORF">E6K79_04000</name>
</gene>